<keyword evidence="2" id="KW-0902">Two-component regulatory system</keyword>
<evidence type="ECO:0000256" key="3">
    <source>
        <dbReference type="ARBA" id="ARBA00023125"/>
    </source>
</evidence>
<keyword evidence="3" id="KW-0238">DNA-binding</keyword>
<dbReference type="AlphaFoldDB" id="A0A4U5JH94"/>
<keyword evidence="1 4" id="KW-0597">Phosphoprotein</keyword>
<dbReference type="InterPro" id="IPR011006">
    <property type="entry name" value="CheY-like_superfamily"/>
</dbReference>
<evidence type="ECO:0000256" key="1">
    <source>
        <dbReference type="ARBA" id="ARBA00022553"/>
    </source>
</evidence>
<sequence length="123" mass="13498">MGGEPTVVIAEDQPDLRKLLVYTLESEGYTVEAFGAGDDCLKHLQAEPVPALVILDIMMPGMDGVDVLERIREDDRLADIPVVLLSGRGRESDVVAEFEADADDYITKPFSPSELRARVARLL</sequence>
<dbReference type="Pfam" id="PF00072">
    <property type="entry name" value="Response_reg"/>
    <property type="match status" value="1"/>
</dbReference>
<evidence type="ECO:0000313" key="6">
    <source>
        <dbReference type="EMBL" id="TKR27836.1"/>
    </source>
</evidence>
<dbReference type="PANTHER" id="PTHR48111:SF40">
    <property type="entry name" value="PHOSPHATE REGULON TRANSCRIPTIONAL REGULATORY PROTEIN PHOB"/>
    <property type="match status" value="1"/>
</dbReference>
<evidence type="ECO:0000259" key="5">
    <source>
        <dbReference type="PROSITE" id="PS50110"/>
    </source>
</evidence>
<protein>
    <submittedName>
        <fullName evidence="6">Response regulator</fullName>
    </submittedName>
</protein>
<gene>
    <name evidence="6" type="ORF">DM868_01750</name>
</gene>
<dbReference type="RefSeq" id="WP_137275136.1">
    <property type="nucleotide sequence ID" value="NZ_QKNX01000001.1"/>
</dbReference>
<dbReference type="Gene3D" id="3.40.50.2300">
    <property type="match status" value="1"/>
</dbReference>
<dbReference type="EMBL" id="QKNX01000001">
    <property type="protein sequence ID" value="TKR27836.1"/>
    <property type="molecule type" value="Genomic_DNA"/>
</dbReference>
<feature type="domain" description="Response regulatory" evidence="5">
    <location>
        <begin position="6"/>
        <end position="123"/>
    </location>
</feature>
<dbReference type="OrthoDB" id="9652at2157"/>
<dbReference type="SUPFAM" id="SSF52172">
    <property type="entry name" value="CheY-like"/>
    <property type="match status" value="1"/>
</dbReference>
<dbReference type="GO" id="GO:0006355">
    <property type="term" value="P:regulation of DNA-templated transcription"/>
    <property type="evidence" value="ECO:0007669"/>
    <property type="project" value="TreeGrafter"/>
</dbReference>
<dbReference type="GO" id="GO:0000976">
    <property type="term" value="F:transcription cis-regulatory region binding"/>
    <property type="evidence" value="ECO:0007669"/>
    <property type="project" value="TreeGrafter"/>
</dbReference>
<dbReference type="GO" id="GO:0000156">
    <property type="term" value="F:phosphorelay response regulator activity"/>
    <property type="evidence" value="ECO:0007669"/>
    <property type="project" value="TreeGrafter"/>
</dbReference>
<evidence type="ECO:0000256" key="4">
    <source>
        <dbReference type="PROSITE-ProRule" id="PRU00169"/>
    </source>
</evidence>
<dbReference type="InterPro" id="IPR039420">
    <property type="entry name" value="WalR-like"/>
</dbReference>
<dbReference type="SMART" id="SM00448">
    <property type="entry name" value="REC"/>
    <property type="match status" value="1"/>
</dbReference>
<dbReference type="InterPro" id="IPR001789">
    <property type="entry name" value="Sig_transdc_resp-reg_receiver"/>
</dbReference>
<feature type="modified residue" description="4-aspartylphosphate" evidence="4">
    <location>
        <position position="56"/>
    </location>
</feature>
<name>A0A4U5JH94_9EURY</name>
<reference evidence="6 7" key="1">
    <citation type="submission" date="2019-04" db="EMBL/GenBank/DDBJ databases">
        <title>Natronomonas sp. F20-122 a newhaloarchaeon isolated from a saline saltern of Isla Bacuta, Huelva, Spain.</title>
        <authorList>
            <person name="Duran-Viseras A."/>
            <person name="Sanchez-Porro C."/>
            <person name="Ventosa A."/>
        </authorList>
    </citation>
    <scope>NUCLEOTIDE SEQUENCE [LARGE SCALE GENOMIC DNA]</scope>
    <source>
        <strain evidence="6 7">F20-122</strain>
    </source>
</reference>
<organism evidence="6 7">
    <name type="scientific">Natronomonas salsuginis</name>
    <dbReference type="NCBI Taxonomy" id="2217661"/>
    <lineage>
        <taxon>Archaea</taxon>
        <taxon>Methanobacteriati</taxon>
        <taxon>Methanobacteriota</taxon>
        <taxon>Stenosarchaea group</taxon>
        <taxon>Halobacteria</taxon>
        <taxon>Halobacteriales</taxon>
        <taxon>Natronomonadaceae</taxon>
        <taxon>Natronomonas</taxon>
    </lineage>
</organism>
<keyword evidence="7" id="KW-1185">Reference proteome</keyword>
<dbReference type="PANTHER" id="PTHR48111">
    <property type="entry name" value="REGULATOR OF RPOS"/>
    <property type="match status" value="1"/>
</dbReference>
<proteinExistence type="predicted"/>
<accession>A0A4U5JH94</accession>
<dbReference type="GO" id="GO:0005829">
    <property type="term" value="C:cytosol"/>
    <property type="evidence" value="ECO:0007669"/>
    <property type="project" value="TreeGrafter"/>
</dbReference>
<dbReference type="PROSITE" id="PS50110">
    <property type="entry name" value="RESPONSE_REGULATORY"/>
    <property type="match status" value="1"/>
</dbReference>
<evidence type="ECO:0000256" key="2">
    <source>
        <dbReference type="ARBA" id="ARBA00023012"/>
    </source>
</evidence>
<evidence type="ECO:0000313" key="7">
    <source>
        <dbReference type="Proteomes" id="UP000308037"/>
    </source>
</evidence>
<dbReference type="Proteomes" id="UP000308037">
    <property type="component" value="Unassembled WGS sequence"/>
</dbReference>
<dbReference type="GO" id="GO:0032993">
    <property type="term" value="C:protein-DNA complex"/>
    <property type="evidence" value="ECO:0007669"/>
    <property type="project" value="TreeGrafter"/>
</dbReference>
<comment type="caution">
    <text evidence="6">The sequence shown here is derived from an EMBL/GenBank/DDBJ whole genome shotgun (WGS) entry which is preliminary data.</text>
</comment>